<keyword evidence="1" id="KW-0175">Coiled coil</keyword>
<evidence type="ECO:0000313" key="3">
    <source>
        <dbReference type="EMBL" id="KAG5506502.1"/>
    </source>
</evidence>
<sequence length="1286" mass="134282">MEAPAERRTVVRLRRFAATTHDSSPSVSLNRGSFHVHRAAPTSVRAVRGGTRRILVPLQQPPSNRLSSSYTRLSHASPVASAHDVATAAPSVSFCDTSCLSLDLLEPVAARWASTAGRGGGRVPRVRSALGPQSEVVDTGVFVSPDTIVAALYSAAPERGHLVVTAESGGWLRVREQQTGAIRYQQRLRDGGEASCLAWVPAAGDTSIEPFGAVTVVVVGQLSGLISFHALVGESLVELPSATCVFHKAPLLSCLSVHAPASAAGPAETPPGAFLSTLLSLDADGVVALWCLRVARTGRIPGRGGAAEAQLSVVLLDCRRASPLPFERFVASTTAHSAEEEAPPPPPPPSSFPPVVMSAAALSSLLNSPCCVLSTHRFVQHGLSATCAAGGDETTDAQGNAVVFLLSCVAPAACPSATELVIDSGATTSLEGEGVPVEDSAQSRSRLEWEVLRVYRVPLRELSQRGGKVGAASVDATHVAVTALCVTEYPRLRGGATPAEQLWAGTSDGRLFIWQAHTGQFLRCLHSTSAAPVHSLTSVLSFGSPEHVLVWASQADGSVVAWSADTYTVAEVLPVSYPPPGPLVSGSGKAEDPMGGVGSAEVVTVRDAVDLLRATRHHSAQSTSCASWRRDSGFTLFLKPMALVCMQRAWSVSTDGTVRTWLLPAGSASADGGVADSPTTAFVDSPRKGAGNTACAASLDICTVQSFLQDRADALVRERQMHRLASEALHEELQNLQERNKVLAGALQQATSRLERVSGDVLVRSTSPAGSPPPDAASEKELCADTTVAKPVVVPPPPPRLPFRMPRDNLSGAPQPSTAVANPDAAHLPPPPLEMLPSAARMHVQALRQLLEELHAKLEESWSRNDALREELLLYQLRTLEYGEDTTRPMHTTAAAGVAVATAAIEGAWVQVAATRGVASTGTSTSAASLLPSPHAVSGRLSMGTPGHDAQLECGVHGGHLRTPPLPQAYCSANANCAASMDNRTPFPVFRSPSVEELVHSRSTKARPLAPPPSREMVPTEEVTEKPSVEAHRTSPSCIEAVSCTSTAAERFLKAASAVLHTSTSTEGGTARRGGGIGGPARVPTPPLLRMEVEDEVYVEEVGCIDVDNGKGPALVGAWCTSEDDLSPILSQHPGPAPSGGAVTFTDPHATHGGWHMPLPTSLFSSSFISAGSSVYTAADGDGRGDGDVHRLVASEDAVPSKRAAAIWTTPTRAEGRGHPADGGAWARAPVATAHQLGFRAGDGSVPASASESGVLRIAPIRHSRVSSAAASPPRAFRSPIIYRFT</sequence>
<feature type="region of interest" description="Disordered" evidence="2">
    <location>
        <begin position="1001"/>
        <end position="1032"/>
    </location>
</feature>
<protein>
    <submittedName>
        <fullName evidence="3">Uncharacterized protein</fullName>
    </submittedName>
</protein>
<evidence type="ECO:0000256" key="2">
    <source>
        <dbReference type="SAM" id="MobiDB-lite"/>
    </source>
</evidence>
<accession>A0A836HVF4</accession>
<feature type="coiled-coil region" evidence="1">
    <location>
        <begin position="719"/>
        <end position="753"/>
    </location>
</feature>
<keyword evidence="4" id="KW-1185">Reference proteome</keyword>
<feature type="compositionally biased region" description="Pro residues" evidence="2">
    <location>
        <begin position="343"/>
        <end position="352"/>
    </location>
</feature>
<gene>
    <name evidence="3" type="ORF">JKF63_06005</name>
</gene>
<dbReference type="SUPFAM" id="SSF50998">
    <property type="entry name" value="Quinoprotein alcohol dehydrogenase-like"/>
    <property type="match status" value="1"/>
</dbReference>
<dbReference type="Gene3D" id="2.130.10.10">
    <property type="entry name" value="YVTN repeat-like/Quinoprotein amine dehydrogenase"/>
    <property type="match status" value="1"/>
</dbReference>
<feature type="region of interest" description="Disordered" evidence="2">
    <location>
        <begin position="1064"/>
        <end position="1086"/>
    </location>
</feature>
<feature type="region of interest" description="Disordered" evidence="2">
    <location>
        <begin position="333"/>
        <end position="352"/>
    </location>
</feature>
<proteinExistence type="predicted"/>
<evidence type="ECO:0000256" key="1">
    <source>
        <dbReference type="SAM" id="Coils"/>
    </source>
</evidence>
<comment type="caution">
    <text evidence="3">The sequence shown here is derived from an EMBL/GenBank/DDBJ whole genome shotgun (WGS) entry which is preliminary data.</text>
</comment>
<evidence type="ECO:0000313" key="4">
    <source>
        <dbReference type="Proteomes" id="UP000674318"/>
    </source>
</evidence>
<reference evidence="3 4" key="1">
    <citation type="submission" date="2021-02" db="EMBL/GenBank/DDBJ databases">
        <title>Porcisia hertigi Genome sequencing and assembly.</title>
        <authorList>
            <person name="Almutairi H."/>
            <person name="Gatherer D."/>
        </authorList>
    </citation>
    <scope>NUCLEOTIDE SEQUENCE [LARGE SCALE GENOMIC DNA]</scope>
    <source>
        <strain evidence="3 4">C119</strain>
    </source>
</reference>
<dbReference type="InterPro" id="IPR015943">
    <property type="entry name" value="WD40/YVTN_repeat-like_dom_sf"/>
</dbReference>
<dbReference type="GeneID" id="94292035"/>
<dbReference type="Proteomes" id="UP000674318">
    <property type="component" value="Unassembled WGS sequence"/>
</dbReference>
<dbReference type="OrthoDB" id="266533at2759"/>
<dbReference type="EMBL" id="JAFJZO010000020">
    <property type="protein sequence ID" value="KAG5506502.1"/>
    <property type="molecule type" value="Genomic_DNA"/>
</dbReference>
<feature type="compositionally biased region" description="Basic and acidic residues" evidence="2">
    <location>
        <begin position="1023"/>
        <end position="1032"/>
    </location>
</feature>
<dbReference type="RefSeq" id="XP_067757664.1">
    <property type="nucleotide sequence ID" value="XM_067901958.1"/>
</dbReference>
<dbReference type="InterPro" id="IPR011047">
    <property type="entry name" value="Quinoprotein_ADH-like_sf"/>
</dbReference>
<name>A0A836HVF4_9TRYP</name>
<dbReference type="KEGG" id="phet:94292035"/>
<organism evidence="3 4">
    <name type="scientific">Porcisia hertigi</name>
    <dbReference type="NCBI Taxonomy" id="2761500"/>
    <lineage>
        <taxon>Eukaryota</taxon>
        <taxon>Discoba</taxon>
        <taxon>Euglenozoa</taxon>
        <taxon>Kinetoplastea</taxon>
        <taxon>Metakinetoplastina</taxon>
        <taxon>Trypanosomatida</taxon>
        <taxon>Trypanosomatidae</taxon>
        <taxon>Leishmaniinae</taxon>
        <taxon>Porcisia</taxon>
    </lineage>
</organism>